<protein>
    <recommendedName>
        <fullName evidence="4">Major facilitator superfamily (MFS) profile domain-containing protein</fullName>
    </recommendedName>
</protein>
<sequence length="441" mass="49386">MQVPVRFLTLICATLCLTSILSNMNTFNFTKICMQDEKNNVNLTKWEESFLQSSVAIGSLAASIPYSIAYQHFSHKYVFISAGIISAVSTTLVPLCSSLGFGYFAAARIFQGVAFSATFPLAGSITARWATPHEHGVFIGLLTGNTQLANIFTMPVSGWLCSSSAGWRSVYYVHAGVSVVVFAIFLLFFKNYPEEHCWIGRRELDKLEKTRKSQKVSKNLPLCHIITSLPLWACWIGAIGDLITVQLVSMFNPQYMKNYLDYDVLSSGFLAALPIIFQFFVKLTSGISSDLIKCISETLKTKIFNTIALGVSAVFFIVLAFIPQKDHLTAIIILVFAESLLGCNTAGFNKCATLHSQQYAYFAMQQIMNIWALTIFIEPYFVNMILHENSFADWRNCFLAHAIILLVVNTFFCIFADARPAWWTKNGEDSEEECKDEKTKL</sequence>
<feature type="transmembrane region" description="Helical" evidence="2">
    <location>
        <begin position="398"/>
        <end position="416"/>
    </location>
</feature>
<keyword evidence="6" id="KW-1185">Reference proteome</keyword>
<comment type="caution">
    <text evidence="5">The sequence shown here is derived from an EMBL/GenBank/DDBJ whole genome shotgun (WGS) entry which is preliminary data.</text>
</comment>
<feature type="transmembrane region" description="Helical" evidence="2">
    <location>
        <begin position="264"/>
        <end position="283"/>
    </location>
</feature>
<evidence type="ECO:0000256" key="2">
    <source>
        <dbReference type="SAM" id="Phobius"/>
    </source>
</evidence>
<feature type="transmembrane region" description="Helical" evidence="2">
    <location>
        <begin position="109"/>
        <end position="130"/>
    </location>
</feature>
<comment type="subcellular location">
    <subcellularLocation>
        <location evidence="1">Membrane</location>
        <topology evidence="1">Multi-pass membrane protein</topology>
    </subcellularLocation>
</comment>
<evidence type="ECO:0000313" key="6">
    <source>
        <dbReference type="Proteomes" id="UP000494206"/>
    </source>
</evidence>
<dbReference type="AlphaFoldDB" id="A0A8S1F5T6"/>
<dbReference type="SUPFAM" id="SSF103473">
    <property type="entry name" value="MFS general substrate transporter"/>
    <property type="match status" value="1"/>
</dbReference>
<keyword evidence="2" id="KW-1133">Transmembrane helix</keyword>
<dbReference type="GO" id="GO:0022857">
    <property type="term" value="F:transmembrane transporter activity"/>
    <property type="evidence" value="ECO:0007669"/>
    <property type="project" value="InterPro"/>
</dbReference>
<feature type="transmembrane region" description="Helical" evidence="2">
    <location>
        <begin position="303"/>
        <end position="322"/>
    </location>
</feature>
<feature type="transmembrane region" description="Helical" evidence="2">
    <location>
        <begin position="171"/>
        <end position="189"/>
    </location>
</feature>
<dbReference type="InterPro" id="IPR020846">
    <property type="entry name" value="MFS_dom"/>
</dbReference>
<evidence type="ECO:0000259" key="4">
    <source>
        <dbReference type="PROSITE" id="PS50850"/>
    </source>
</evidence>
<dbReference type="OrthoDB" id="2985014at2759"/>
<feature type="domain" description="Major facilitator superfamily (MFS) profile" evidence="4">
    <location>
        <begin position="11"/>
        <end position="441"/>
    </location>
</feature>
<dbReference type="PANTHER" id="PTHR45757:SF3">
    <property type="entry name" value="MFS DOMAIN-CONTAINING PROTEIN"/>
    <property type="match status" value="1"/>
</dbReference>
<dbReference type="GO" id="GO:0016020">
    <property type="term" value="C:membrane"/>
    <property type="evidence" value="ECO:0007669"/>
    <property type="project" value="UniProtKB-SubCell"/>
</dbReference>
<feature type="signal peptide" evidence="3">
    <location>
        <begin position="1"/>
        <end position="18"/>
    </location>
</feature>
<evidence type="ECO:0000256" key="1">
    <source>
        <dbReference type="ARBA" id="ARBA00004141"/>
    </source>
</evidence>
<organism evidence="5 6">
    <name type="scientific">Caenorhabditis bovis</name>
    <dbReference type="NCBI Taxonomy" id="2654633"/>
    <lineage>
        <taxon>Eukaryota</taxon>
        <taxon>Metazoa</taxon>
        <taxon>Ecdysozoa</taxon>
        <taxon>Nematoda</taxon>
        <taxon>Chromadorea</taxon>
        <taxon>Rhabditida</taxon>
        <taxon>Rhabditina</taxon>
        <taxon>Rhabditomorpha</taxon>
        <taxon>Rhabditoidea</taxon>
        <taxon>Rhabditidae</taxon>
        <taxon>Peloderinae</taxon>
        <taxon>Caenorhabditis</taxon>
    </lineage>
</organism>
<gene>
    <name evidence="5" type="ORF">CBOVIS_LOCUS10051</name>
</gene>
<reference evidence="5 6" key="1">
    <citation type="submission" date="2020-04" db="EMBL/GenBank/DDBJ databases">
        <authorList>
            <person name="Laetsch R D."/>
            <person name="Stevens L."/>
            <person name="Kumar S."/>
            <person name="Blaxter L. M."/>
        </authorList>
    </citation>
    <scope>NUCLEOTIDE SEQUENCE [LARGE SCALE GENOMIC DNA]</scope>
</reference>
<feature type="transmembrane region" description="Helical" evidence="2">
    <location>
        <begin position="328"/>
        <end position="347"/>
    </location>
</feature>
<dbReference type="PANTHER" id="PTHR45757">
    <property type="entry name" value="PROTEIN CBG23364-RELATED"/>
    <property type="match status" value="1"/>
</dbReference>
<keyword evidence="2" id="KW-0812">Transmembrane</keyword>
<feature type="transmembrane region" description="Helical" evidence="2">
    <location>
        <begin position="77"/>
        <end position="103"/>
    </location>
</feature>
<keyword evidence="2" id="KW-0472">Membrane</keyword>
<proteinExistence type="predicted"/>
<dbReference type="EMBL" id="CADEPM010000007">
    <property type="protein sequence ID" value="CAB3408250.1"/>
    <property type="molecule type" value="Genomic_DNA"/>
</dbReference>
<feature type="transmembrane region" description="Helical" evidence="2">
    <location>
        <begin position="137"/>
        <end position="159"/>
    </location>
</feature>
<dbReference type="Proteomes" id="UP000494206">
    <property type="component" value="Unassembled WGS sequence"/>
</dbReference>
<feature type="transmembrane region" description="Helical" evidence="2">
    <location>
        <begin position="50"/>
        <end position="70"/>
    </location>
</feature>
<dbReference type="PROSITE" id="PS50850">
    <property type="entry name" value="MFS"/>
    <property type="match status" value="1"/>
</dbReference>
<dbReference type="InterPro" id="IPR011701">
    <property type="entry name" value="MFS"/>
</dbReference>
<name>A0A8S1F5T6_9PELO</name>
<dbReference type="Pfam" id="PF07690">
    <property type="entry name" value="MFS_1"/>
    <property type="match status" value="1"/>
</dbReference>
<feature type="chain" id="PRO_5035716133" description="Major facilitator superfamily (MFS) profile domain-containing protein" evidence="3">
    <location>
        <begin position="19"/>
        <end position="441"/>
    </location>
</feature>
<evidence type="ECO:0000313" key="5">
    <source>
        <dbReference type="EMBL" id="CAB3408250.1"/>
    </source>
</evidence>
<keyword evidence="3" id="KW-0732">Signal</keyword>
<dbReference type="InterPro" id="IPR036259">
    <property type="entry name" value="MFS_trans_sf"/>
</dbReference>
<accession>A0A8S1F5T6</accession>
<feature type="transmembrane region" description="Helical" evidence="2">
    <location>
        <begin position="368"/>
        <end position="386"/>
    </location>
</feature>
<feature type="transmembrane region" description="Helical" evidence="2">
    <location>
        <begin position="219"/>
        <end position="244"/>
    </location>
</feature>
<evidence type="ECO:0000256" key="3">
    <source>
        <dbReference type="SAM" id="SignalP"/>
    </source>
</evidence>
<dbReference type="Gene3D" id="1.20.1250.20">
    <property type="entry name" value="MFS general substrate transporter like domains"/>
    <property type="match status" value="2"/>
</dbReference>